<evidence type="ECO:0000313" key="1">
    <source>
        <dbReference type="EMBL" id="OSX78583.1"/>
    </source>
</evidence>
<dbReference type="CDD" id="cd18809">
    <property type="entry name" value="SF1_C_RecD"/>
    <property type="match status" value="1"/>
</dbReference>
<dbReference type="AlphaFoldDB" id="A0A1X6PD64"/>
<name>A0A1X6PD64_PORUM</name>
<gene>
    <name evidence="1" type="ORF">BU14_0105s0001</name>
</gene>
<dbReference type="PANTHER" id="PTHR23274">
    <property type="entry name" value="DNA HELICASE-RELATED"/>
    <property type="match status" value="1"/>
</dbReference>
<proteinExistence type="predicted"/>
<dbReference type="InterPro" id="IPR027417">
    <property type="entry name" value="P-loop_NTPase"/>
</dbReference>
<dbReference type="Proteomes" id="UP000218209">
    <property type="component" value="Unassembled WGS sequence"/>
</dbReference>
<dbReference type="PANTHER" id="PTHR23274:SF11">
    <property type="entry name" value="ATP-DEPENDENT DNA HELICASE PIF1"/>
    <property type="match status" value="1"/>
</dbReference>
<dbReference type="EMBL" id="KV918809">
    <property type="protein sequence ID" value="OSX78583.1"/>
    <property type="molecule type" value="Genomic_DNA"/>
</dbReference>
<accession>A0A1X6PD64</accession>
<evidence type="ECO:0000313" key="2">
    <source>
        <dbReference type="Proteomes" id="UP000218209"/>
    </source>
</evidence>
<protein>
    <recommendedName>
        <fullName evidence="3">ATP-dependent DNA helicase</fullName>
    </recommendedName>
</protein>
<dbReference type="SUPFAM" id="SSF52540">
    <property type="entry name" value="P-loop containing nucleoside triphosphate hydrolases"/>
    <property type="match status" value="1"/>
</dbReference>
<dbReference type="OrthoDB" id="432234at2759"/>
<keyword evidence="2" id="KW-1185">Reference proteome</keyword>
<sequence>MLERMRQGFHNQQDIDAIKKTWDQLVGSVSVSNAIDELMVSPDKKADVAARLSRAAPNQVCIKVGAPIIATRRLSPSVPTGTIGVVVRLSADGVECLFKNQRVLPVPVHWEVFDQAGRVEGRRLQLPIILAWAVTIHRAQGSEMDWVCIDFSLDRAWACDGLVYAAVSRVRSFGSLSVRGLTLAHMRTNPSCLAFWMSMVE</sequence>
<organism evidence="1 2">
    <name type="scientific">Porphyra umbilicalis</name>
    <name type="common">Purple laver</name>
    <name type="synonym">Red alga</name>
    <dbReference type="NCBI Taxonomy" id="2786"/>
    <lineage>
        <taxon>Eukaryota</taxon>
        <taxon>Rhodophyta</taxon>
        <taxon>Bangiophyceae</taxon>
        <taxon>Bangiales</taxon>
        <taxon>Bangiaceae</taxon>
        <taxon>Porphyra</taxon>
    </lineage>
</organism>
<reference evidence="1 2" key="1">
    <citation type="submission" date="2017-03" db="EMBL/GenBank/DDBJ databases">
        <title>WGS assembly of Porphyra umbilicalis.</title>
        <authorList>
            <person name="Brawley S.H."/>
            <person name="Blouin N.A."/>
            <person name="Ficko-Blean E."/>
            <person name="Wheeler G.L."/>
            <person name="Lohr M."/>
            <person name="Goodson H.V."/>
            <person name="Jenkins J.W."/>
            <person name="Blaby-Haas C.E."/>
            <person name="Helliwell K.E."/>
            <person name="Chan C."/>
            <person name="Marriage T."/>
            <person name="Bhattacharya D."/>
            <person name="Klein A.S."/>
            <person name="Badis Y."/>
            <person name="Brodie J."/>
            <person name="Cao Y."/>
            <person name="Collen J."/>
            <person name="Dittami S.M."/>
            <person name="Gachon C.M."/>
            <person name="Green B.R."/>
            <person name="Karpowicz S."/>
            <person name="Kim J.W."/>
            <person name="Kudahl U."/>
            <person name="Lin S."/>
            <person name="Michel G."/>
            <person name="Mittag M."/>
            <person name="Olson B.J."/>
            <person name="Pangilinan J."/>
            <person name="Peng Y."/>
            <person name="Qiu H."/>
            <person name="Shu S."/>
            <person name="Singer J.T."/>
            <person name="Smith A.G."/>
            <person name="Sprecher B.N."/>
            <person name="Wagner V."/>
            <person name="Wang W."/>
            <person name="Wang Z.-Y."/>
            <person name="Yan J."/>
            <person name="Yarish C."/>
            <person name="Zoeuner-Riek S."/>
            <person name="Zhuang Y."/>
            <person name="Zou Y."/>
            <person name="Lindquist E.A."/>
            <person name="Grimwood J."/>
            <person name="Barry K."/>
            <person name="Rokhsar D.S."/>
            <person name="Schmutz J."/>
            <person name="Stiller J.W."/>
            <person name="Grossman A.R."/>
            <person name="Prochnik S.E."/>
        </authorList>
    </citation>
    <scope>NUCLEOTIDE SEQUENCE [LARGE SCALE GENOMIC DNA]</scope>
    <source>
        <strain evidence="1">4086291</strain>
    </source>
</reference>
<dbReference type="Gene3D" id="3.40.50.300">
    <property type="entry name" value="P-loop containing nucleotide triphosphate hydrolases"/>
    <property type="match status" value="1"/>
</dbReference>
<evidence type="ECO:0008006" key="3">
    <source>
        <dbReference type="Google" id="ProtNLM"/>
    </source>
</evidence>